<dbReference type="KEGG" id="llo:LLO_3012"/>
<keyword evidence="3" id="KW-1185">Reference proteome</keyword>
<gene>
    <name evidence="2" type="ordered locus">LLO_3012</name>
</gene>
<proteinExistence type="predicted"/>
<dbReference type="InterPro" id="IPR002559">
    <property type="entry name" value="Transposase_11"/>
</dbReference>
<dbReference type="Proteomes" id="UP000001060">
    <property type="component" value="Chromosome"/>
</dbReference>
<dbReference type="AlphaFoldDB" id="D3HLX7"/>
<dbReference type="GO" id="GO:0004803">
    <property type="term" value="F:transposase activity"/>
    <property type="evidence" value="ECO:0007669"/>
    <property type="project" value="InterPro"/>
</dbReference>
<dbReference type="EMBL" id="FN650140">
    <property type="protein sequence ID" value="CBJ13461.1"/>
    <property type="molecule type" value="Genomic_DNA"/>
</dbReference>
<dbReference type="GO" id="GO:0003677">
    <property type="term" value="F:DNA binding"/>
    <property type="evidence" value="ECO:0007669"/>
    <property type="project" value="InterPro"/>
</dbReference>
<dbReference type="Pfam" id="PF01609">
    <property type="entry name" value="DDE_Tnp_1"/>
    <property type="match status" value="1"/>
</dbReference>
<dbReference type="HOGENOM" id="CLU_071602_0_0_6"/>
<dbReference type="eggNOG" id="COG3385">
    <property type="taxonomic scope" value="Bacteria"/>
</dbReference>
<feature type="domain" description="Transposase IS4-like" evidence="1">
    <location>
        <begin position="113"/>
        <end position="286"/>
    </location>
</feature>
<dbReference type="RefSeq" id="WP_012979461.1">
    <property type="nucleotide sequence ID" value="NC_013861.1"/>
</dbReference>
<dbReference type="GO" id="GO:0006313">
    <property type="term" value="P:DNA transposition"/>
    <property type="evidence" value="ECO:0007669"/>
    <property type="project" value="InterPro"/>
</dbReference>
<evidence type="ECO:0000313" key="2">
    <source>
        <dbReference type="EMBL" id="CBJ13461.1"/>
    </source>
</evidence>
<accession>D3HLX7</accession>
<evidence type="ECO:0000313" key="3">
    <source>
        <dbReference type="Proteomes" id="UP000001060"/>
    </source>
</evidence>
<protein>
    <submittedName>
        <fullName evidence="2">Putative transposase</fullName>
    </submittedName>
</protein>
<dbReference type="STRING" id="661367.LLO_3012"/>
<name>D3HLX7_LEGLN</name>
<dbReference type="SUPFAM" id="SSF53098">
    <property type="entry name" value="Ribonuclease H-like"/>
    <property type="match status" value="1"/>
</dbReference>
<reference evidence="2 3" key="1">
    <citation type="journal article" date="2010" name="PLoS Genet.">
        <title>Analysis of the Legionella longbeachae genome and transcriptome uncovers unique strategies to cause Legionnaires' disease.</title>
        <authorList>
            <person name="Cazalet C."/>
            <person name="Gomez-Valero L."/>
            <person name="Rusniok C."/>
            <person name="Lomma M."/>
            <person name="Dervins-Ravault D."/>
            <person name="Newton H."/>
            <person name="Sansom F."/>
            <person name="Jarraud S."/>
            <person name="Zidane N."/>
            <person name="Ma L."/>
            <person name="Bouchier C."/>
            <person name="Etienne J."/>
            <person name="Hartland E."/>
            <person name="Buchrieser C."/>
        </authorList>
    </citation>
    <scope>NUCLEOTIDE SEQUENCE [LARGE SCALE GENOMIC DNA]</scope>
    <source>
        <strain evidence="2 3">NSW150</strain>
    </source>
</reference>
<sequence length="324" mass="37633">MSRHRCTKELYKSFLQASSMRYSGLSLSEVSPIELSDDSISRWLADKNYRPREIWSIASQNIRPSDPCLLIAEDTVLSQTRSQKIELVNYQYSGKAHDVIAEIGLINMLWHGLDSEESIPIDYRIYDKDTDEKTKNTHFCDMLKRAKSRGISPSAVVMDAWYSSLDNLKAIRSHGWIWVTTLRKNRIINRGVRLETLDIPEEGLSVHLRGYGWVFVFKFVAKNGRIDYVTTNMENPTREQVQHLTDARWSVEVYHREVKQTCGIERCQACTGRAQRNHIFLAIAAWFEQHKLRTSQKITLYQQNWSVIKNAIQEHIKILMLQAA</sequence>
<dbReference type="GeneID" id="40927200"/>
<dbReference type="InterPro" id="IPR012337">
    <property type="entry name" value="RNaseH-like_sf"/>
</dbReference>
<organism evidence="2 3">
    <name type="scientific">Legionella longbeachae serogroup 1 (strain NSW150)</name>
    <dbReference type="NCBI Taxonomy" id="661367"/>
    <lineage>
        <taxon>Bacteria</taxon>
        <taxon>Pseudomonadati</taxon>
        <taxon>Pseudomonadota</taxon>
        <taxon>Gammaproteobacteria</taxon>
        <taxon>Legionellales</taxon>
        <taxon>Legionellaceae</taxon>
        <taxon>Legionella</taxon>
    </lineage>
</organism>
<evidence type="ECO:0000259" key="1">
    <source>
        <dbReference type="Pfam" id="PF01609"/>
    </source>
</evidence>